<evidence type="ECO:0000313" key="2">
    <source>
        <dbReference type="Proteomes" id="UP000279307"/>
    </source>
</evidence>
<accession>A0A3L8E2G2</accession>
<sequence>MVTNAAGYQAHIVSEAISGGFDRSSPGISYHFNVLTSIINLSGSDGSSVTDAIVTVLSSYTASPQYLAAQFDNSSFYGILHPYWGSPEKMLWGRPNEVGKGRLGTSLPSNFASITLSPSRAQCFVDEASTSFSTFLPRPVSTKFAWLK</sequence>
<proteinExistence type="predicted"/>
<evidence type="ECO:0000313" key="1">
    <source>
        <dbReference type="EMBL" id="RLU26712.1"/>
    </source>
</evidence>
<organism evidence="1 2">
    <name type="scientific">Ooceraea biroi</name>
    <name type="common">Clonal raider ant</name>
    <name type="synonym">Cerapachys biroi</name>
    <dbReference type="NCBI Taxonomy" id="2015173"/>
    <lineage>
        <taxon>Eukaryota</taxon>
        <taxon>Metazoa</taxon>
        <taxon>Ecdysozoa</taxon>
        <taxon>Arthropoda</taxon>
        <taxon>Hexapoda</taxon>
        <taxon>Insecta</taxon>
        <taxon>Pterygota</taxon>
        <taxon>Neoptera</taxon>
        <taxon>Endopterygota</taxon>
        <taxon>Hymenoptera</taxon>
        <taxon>Apocrita</taxon>
        <taxon>Aculeata</taxon>
        <taxon>Formicoidea</taxon>
        <taxon>Formicidae</taxon>
        <taxon>Dorylinae</taxon>
        <taxon>Ooceraea</taxon>
    </lineage>
</organism>
<dbReference type="EMBL" id="QOIP01000001">
    <property type="protein sequence ID" value="RLU26712.1"/>
    <property type="molecule type" value="Genomic_DNA"/>
</dbReference>
<dbReference type="Proteomes" id="UP000279307">
    <property type="component" value="Chromosome 1"/>
</dbReference>
<dbReference type="AlphaFoldDB" id="A0A3L8E2G2"/>
<comment type="caution">
    <text evidence="1">The sequence shown here is derived from an EMBL/GenBank/DDBJ whole genome shotgun (WGS) entry which is preliminary data.</text>
</comment>
<name>A0A3L8E2G2_OOCBI</name>
<protein>
    <submittedName>
        <fullName evidence="1">Uncharacterized protein</fullName>
    </submittedName>
</protein>
<gene>
    <name evidence="1" type="ORF">DMN91_000509</name>
</gene>
<reference evidence="1 2" key="1">
    <citation type="journal article" date="2018" name="Genome Res.">
        <title>The genomic architecture and molecular evolution of ant odorant receptors.</title>
        <authorList>
            <person name="McKenzie S.K."/>
            <person name="Kronauer D.J.C."/>
        </authorList>
    </citation>
    <scope>NUCLEOTIDE SEQUENCE [LARGE SCALE GENOMIC DNA]</scope>
    <source>
        <strain evidence="1">Clonal line C1</strain>
    </source>
</reference>